<comment type="caution">
    <text evidence="1">The sequence shown here is derived from an EMBL/GenBank/DDBJ whole genome shotgun (WGS) entry which is preliminary data.</text>
</comment>
<sequence>MATGGQSADNPIPRLTSADEFFAPCPKFRILVLGNPESTKQELFSKVFGVELDKRPVANAFGDDHDIEKELGLEGQNERLAIYTSPNFGSDDESVYRRVCDFIASRSAESTELQERIHCIWYCVASEEERPVSHLETRFFSGGLAAVAPHVPVVLLYTKYDDFVSQVQMDWSHDAQQRGLSKVAVSHILKDLSTNRFEKTIKKRWDAVLLDERGKHRVQPVPWVCVASGSDPDGDDSSFERLTTTTLNSLLEWKDWNVKLAFAAAQRNSATISTRFCADAATEYFTVETGHARKIDGVDMRDIVPNFFAKAIKIFNMRDVAAVLMQERLLERILFAVFEADQRPLLEESLHRSSTEPSMLLMNLSPHERGVLLTQALASVVMFLDKLADTQWPQSDAFHTLTTQAVERELRAIGTGRAKQELLETVEGSPIFSTCPLKAAIAELIVKAVALADKISSPHGRGAAREILVIDDSELQEISLSFVNDKSPDDMVLPCGLTILPLN</sequence>
<dbReference type="InterPro" id="IPR027417">
    <property type="entry name" value="P-loop_NTPase"/>
</dbReference>
<gene>
    <name evidence="1" type="ORF">QBC34DRAFT_307121</name>
</gene>
<dbReference type="Proteomes" id="UP001321760">
    <property type="component" value="Unassembled WGS sequence"/>
</dbReference>
<evidence type="ECO:0000313" key="2">
    <source>
        <dbReference type="Proteomes" id="UP001321760"/>
    </source>
</evidence>
<dbReference type="EMBL" id="MU865967">
    <property type="protein sequence ID" value="KAK4445266.1"/>
    <property type="molecule type" value="Genomic_DNA"/>
</dbReference>
<dbReference type="AlphaFoldDB" id="A0AAV9GDN5"/>
<reference evidence="1" key="1">
    <citation type="journal article" date="2023" name="Mol. Phylogenet. Evol.">
        <title>Genome-scale phylogeny and comparative genomics of the fungal order Sordariales.</title>
        <authorList>
            <person name="Hensen N."/>
            <person name="Bonometti L."/>
            <person name="Westerberg I."/>
            <person name="Brannstrom I.O."/>
            <person name="Guillou S."/>
            <person name="Cros-Aarteil S."/>
            <person name="Calhoun S."/>
            <person name="Haridas S."/>
            <person name="Kuo A."/>
            <person name="Mondo S."/>
            <person name="Pangilinan J."/>
            <person name="Riley R."/>
            <person name="LaButti K."/>
            <person name="Andreopoulos B."/>
            <person name="Lipzen A."/>
            <person name="Chen C."/>
            <person name="Yan M."/>
            <person name="Daum C."/>
            <person name="Ng V."/>
            <person name="Clum A."/>
            <person name="Steindorff A."/>
            <person name="Ohm R.A."/>
            <person name="Martin F."/>
            <person name="Silar P."/>
            <person name="Natvig D.O."/>
            <person name="Lalanne C."/>
            <person name="Gautier V."/>
            <person name="Ament-Velasquez S.L."/>
            <person name="Kruys A."/>
            <person name="Hutchinson M.I."/>
            <person name="Powell A.J."/>
            <person name="Barry K."/>
            <person name="Miller A.N."/>
            <person name="Grigoriev I.V."/>
            <person name="Debuchy R."/>
            <person name="Gladieux P."/>
            <person name="Hiltunen Thoren M."/>
            <person name="Johannesson H."/>
        </authorList>
    </citation>
    <scope>NUCLEOTIDE SEQUENCE</scope>
    <source>
        <strain evidence="1">PSN243</strain>
    </source>
</reference>
<evidence type="ECO:0008006" key="3">
    <source>
        <dbReference type="Google" id="ProtNLM"/>
    </source>
</evidence>
<name>A0AAV9GDN5_9PEZI</name>
<proteinExistence type="predicted"/>
<evidence type="ECO:0000313" key="1">
    <source>
        <dbReference type="EMBL" id="KAK4445266.1"/>
    </source>
</evidence>
<dbReference type="Gene3D" id="3.40.50.300">
    <property type="entry name" value="P-loop containing nucleotide triphosphate hydrolases"/>
    <property type="match status" value="1"/>
</dbReference>
<organism evidence="1 2">
    <name type="scientific">Podospora aff. communis PSN243</name>
    <dbReference type="NCBI Taxonomy" id="3040156"/>
    <lineage>
        <taxon>Eukaryota</taxon>
        <taxon>Fungi</taxon>
        <taxon>Dikarya</taxon>
        <taxon>Ascomycota</taxon>
        <taxon>Pezizomycotina</taxon>
        <taxon>Sordariomycetes</taxon>
        <taxon>Sordariomycetidae</taxon>
        <taxon>Sordariales</taxon>
        <taxon>Podosporaceae</taxon>
        <taxon>Podospora</taxon>
    </lineage>
</organism>
<protein>
    <recommendedName>
        <fullName evidence="3">G domain-containing protein</fullName>
    </recommendedName>
</protein>
<keyword evidence="2" id="KW-1185">Reference proteome</keyword>
<reference evidence="1" key="2">
    <citation type="submission" date="2023-05" db="EMBL/GenBank/DDBJ databases">
        <authorList>
            <consortium name="Lawrence Berkeley National Laboratory"/>
            <person name="Steindorff A."/>
            <person name="Hensen N."/>
            <person name="Bonometti L."/>
            <person name="Westerberg I."/>
            <person name="Brannstrom I.O."/>
            <person name="Guillou S."/>
            <person name="Cros-Aarteil S."/>
            <person name="Calhoun S."/>
            <person name="Haridas S."/>
            <person name="Kuo A."/>
            <person name="Mondo S."/>
            <person name="Pangilinan J."/>
            <person name="Riley R."/>
            <person name="Labutti K."/>
            <person name="Andreopoulos B."/>
            <person name="Lipzen A."/>
            <person name="Chen C."/>
            <person name="Yanf M."/>
            <person name="Daum C."/>
            <person name="Ng V."/>
            <person name="Clum A."/>
            <person name="Ohm R."/>
            <person name="Martin F."/>
            <person name="Silar P."/>
            <person name="Natvig D."/>
            <person name="Lalanne C."/>
            <person name="Gautier V."/>
            <person name="Ament-Velasquez S.L."/>
            <person name="Kruys A."/>
            <person name="Hutchinson M.I."/>
            <person name="Powell A.J."/>
            <person name="Barry K."/>
            <person name="Miller A.N."/>
            <person name="Grigoriev I.V."/>
            <person name="Debuchy R."/>
            <person name="Gladieux P."/>
            <person name="Thoren M.H."/>
            <person name="Johannesson H."/>
        </authorList>
    </citation>
    <scope>NUCLEOTIDE SEQUENCE</scope>
    <source>
        <strain evidence="1">PSN243</strain>
    </source>
</reference>
<accession>A0AAV9GDN5</accession>